<dbReference type="OrthoDB" id="1273722at2"/>
<dbReference type="InterPro" id="IPR006827">
    <property type="entry name" value="Lant_deHydtase_N"/>
</dbReference>
<dbReference type="NCBIfam" id="TIGR03891">
    <property type="entry name" value="thiopep_ocin"/>
    <property type="match status" value="1"/>
</dbReference>
<gene>
    <name evidence="3" type="ORF">Mucpa_1401</name>
</gene>
<feature type="domain" description="Lantibiotic dehydratase N-terminal" evidence="1">
    <location>
        <begin position="265"/>
        <end position="608"/>
    </location>
</feature>
<dbReference type="Pfam" id="PF04738">
    <property type="entry name" value="Lant_dehydr_N"/>
    <property type="match status" value="2"/>
</dbReference>
<feature type="domain" description="Thiopeptide-type bacteriocin biosynthesis" evidence="2">
    <location>
        <begin position="690"/>
        <end position="938"/>
    </location>
</feature>
<reference evidence="3" key="1">
    <citation type="submission" date="2011-09" db="EMBL/GenBank/DDBJ databases">
        <title>The permanent draft genome of Mucilaginibacter paludis DSM 18603.</title>
        <authorList>
            <consortium name="US DOE Joint Genome Institute (JGI-PGF)"/>
            <person name="Lucas S."/>
            <person name="Han J."/>
            <person name="Lapidus A."/>
            <person name="Bruce D."/>
            <person name="Goodwin L."/>
            <person name="Pitluck S."/>
            <person name="Peters L."/>
            <person name="Kyrpides N."/>
            <person name="Mavromatis K."/>
            <person name="Ivanova N."/>
            <person name="Mikhailova N."/>
            <person name="Held B."/>
            <person name="Detter J.C."/>
            <person name="Tapia R."/>
            <person name="Han C."/>
            <person name="Land M."/>
            <person name="Hauser L."/>
            <person name="Markowitz V."/>
            <person name="Cheng J.-F."/>
            <person name="Hugenholtz P."/>
            <person name="Woyke T."/>
            <person name="Wu D."/>
            <person name="Tindall B."/>
            <person name="Brambilla E."/>
            <person name="Klenk H.-P."/>
            <person name="Eisen J.A."/>
        </authorList>
    </citation>
    <scope>NUCLEOTIDE SEQUENCE [LARGE SCALE GENOMIC DNA]</scope>
    <source>
        <strain evidence="3">DSM 18603</strain>
    </source>
</reference>
<keyword evidence="4" id="KW-1185">Reference proteome</keyword>
<dbReference type="STRING" id="714943.Mucpa_1401"/>
<dbReference type="Pfam" id="PF14028">
    <property type="entry name" value="Lant_dehydr_C"/>
    <property type="match status" value="1"/>
</dbReference>
<dbReference type="eggNOG" id="ENOG502Z81U">
    <property type="taxonomic scope" value="Bacteria"/>
</dbReference>
<name>H1YI13_9SPHI</name>
<proteinExistence type="predicted"/>
<feature type="domain" description="Lantibiotic dehydratase N-terminal" evidence="1">
    <location>
        <begin position="36"/>
        <end position="232"/>
    </location>
</feature>
<evidence type="ECO:0000313" key="4">
    <source>
        <dbReference type="Proteomes" id="UP000002774"/>
    </source>
</evidence>
<dbReference type="EMBL" id="CM001403">
    <property type="protein sequence ID" value="EHQ25561.1"/>
    <property type="molecule type" value="Genomic_DNA"/>
</dbReference>
<dbReference type="Proteomes" id="UP000002774">
    <property type="component" value="Chromosome"/>
</dbReference>
<dbReference type="InterPro" id="IPR023809">
    <property type="entry name" value="Thiopep_bacteriocin_synth_dom"/>
</dbReference>
<dbReference type="AlphaFoldDB" id="H1YI13"/>
<evidence type="ECO:0000259" key="2">
    <source>
        <dbReference type="Pfam" id="PF14028"/>
    </source>
</evidence>
<accession>H1YI13</accession>
<organism evidence="3 4">
    <name type="scientific">Mucilaginibacter paludis DSM 18603</name>
    <dbReference type="NCBI Taxonomy" id="714943"/>
    <lineage>
        <taxon>Bacteria</taxon>
        <taxon>Pseudomonadati</taxon>
        <taxon>Bacteroidota</taxon>
        <taxon>Sphingobacteriia</taxon>
        <taxon>Sphingobacteriales</taxon>
        <taxon>Sphingobacteriaceae</taxon>
        <taxon>Mucilaginibacter</taxon>
    </lineage>
</organism>
<protein>
    <submittedName>
        <fullName evidence="3">Lantibiotic dehydratase domain protein</fullName>
    </submittedName>
</protein>
<evidence type="ECO:0000313" key="3">
    <source>
        <dbReference type="EMBL" id="EHQ25561.1"/>
    </source>
</evidence>
<dbReference type="HOGENOM" id="CLU_010573_1_0_10"/>
<sequence>MQKIKSGSFQLNLLNTALCRTPVFSPTDQLENKWDELKELINLSSPSFYHLIANCSKADLDTLSPKIRYTIWKYFNRVRYRPTPFGKLAAISLVPFLAFPQTPVILEDTLSVHEFIDWKDVCQHRFNNNISVSKARWLIANSTIYFIDTNVRYIRRNEDFFELAVIAGFPELITVLTICRKKISRDALFKKMASELNVNDRQIKQLLSQMLRLQLLFSEVEVNITGKEYFQRIGLKNSKLSLKYLISERKLVSGAIADHDMKELPQLIKFLAKHLPDTENKDLANFCNAFLKKFEHRIVPLMTALDLELGVGYGNFGKRNAAYDLTEQLDILGANEKKKQQHIPYTALHRFLIDKLTSGDPIRLEEFTTGQESSDLPLPNTFSVLLHFYDKHPVIENIGGCTANALLGRFTIASTELENFALQITDLEQRANPGILFFDVAYHLEKDVDNVNRRKQLYPFELPIMSWPCEDEPLFTEDIWVTIRGAEIVLWSKKYNRRMVPRIPSAYNYSRSDLGLFRFLSDLQHQHIKSDLNFQLPFIFPELDYYPRVYFKNVIVSPASWKLPGALLSSIQTEKRESAPELLKDWLYQKGIHHPFTAGHSDQKLCFNPSEESDIDAFLSYCRQQGRLAVYISEALISDYDVFTNESGKKHITQIIASYGHSHPVYELPDLELPANSPDESSIVPPGNDWLYFEIYCHPARANEILVNKIRPLLMEIKPQIYKWFFIRYDDPRPHIRLRLHLINQTEGYDIISEIRSLIEPDLKIGLISDLQIKTYFRETWRYGDKRMGLTENLFFQDSKYVMGLLVGNKAMDNYYASTLIMMSLLVALVFKDSDEQLNFAKAMADSFSCELGLSRTSFKLLNQKFEALKRDHLTETKMVAFKLQSQLLKAYRNLFKKSNDLTVRRKLLADVLHMHINRLFISDQRMHEGILYQYLVKFMLRQRLRSNVPAEC</sequence>
<dbReference type="RefSeq" id="WP_008505342.1">
    <property type="nucleotide sequence ID" value="NZ_CM001403.1"/>
</dbReference>
<evidence type="ECO:0000259" key="1">
    <source>
        <dbReference type="Pfam" id="PF04738"/>
    </source>
</evidence>